<feature type="transmembrane region" description="Helical" evidence="7">
    <location>
        <begin position="210"/>
        <end position="228"/>
    </location>
</feature>
<dbReference type="PATRIC" id="fig|1302648.3.peg.2107"/>
<keyword evidence="10" id="KW-0378">Hydrolase</keyword>
<feature type="transmembrane region" description="Helical" evidence="7">
    <location>
        <begin position="128"/>
        <end position="158"/>
    </location>
</feature>
<keyword evidence="3" id="KW-1003">Cell membrane</keyword>
<dbReference type="EMBL" id="JPVT01000241">
    <property type="protein sequence ID" value="KFN89175.1"/>
    <property type="molecule type" value="Genomic_DNA"/>
</dbReference>
<dbReference type="RefSeq" id="WP_038024336.1">
    <property type="nucleotide sequence ID" value="NZ_JPVT01000241.1"/>
</dbReference>
<sequence>MIYYILGSCFGSFLCVIAERIPIKQPFTIARSQCIHCQRTLKFWEMIPIISSILLKFRCRTCHKKIPVTYFITEVLSGFIFTFSFNQPSTKECILTLSWLTVALLLSLTDIYYLIIEPKIFYPTHLGLISLFLIFKMPIYWESVILYFLICSIIILFLKEAMGMGDLLLLLFWAPWLTIIELTQLLFVASSLALVIYWGISLTTTKQIKTLQLPFVPFLSLGLFIVHFL</sequence>
<reference evidence="10 11" key="1">
    <citation type="submission" date="2014-08" db="EMBL/GenBank/DDBJ databases">
        <title>Genome sequence of Tetragenococcus muriaticus.</title>
        <authorList>
            <person name="Chuea-nongthon C."/>
            <person name="Rodtong S."/>
            <person name="Yongsawatdigul J."/>
            <person name="Steele J.L."/>
            <person name="Liu X.-y."/>
            <person name="Speers J."/>
            <person name="Glasner J.D."/>
            <person name="Neeno-Eckwall E.C."/>
        </authorList>
    </citation>
    <scope>NUCLEOTIDE SEQUENCE [LARGE SCALE GENOMIC DNA]</scope>
    <source>
        <strain evidence="10 11">3MR10-3</strain>
    </source>
</reference>
<proteinExistence type="inferred from homology"/>
<dbReference type="GO" id="GO:0006465">
    <property type="term" value="P:signal peptide processing"/>
    <property type="evidence" value="ECO:0007669"/>
    <property type="project" value="TreeGrafter"/>
</dbReference>
<dbReference type="InterPro" id="IPR000045">
    <property type="entry name" value="Prepilin_IV_endopep_pep"/>
</dbReference>
<dbReference type="AlphaFoldDB" id="A0A091BXG1"/>
<keyword evidence="11" id="KW-1185">Reference proteome</keyword>
<dbReference type="Pfam" id="PF01478">
    <property type="entry name" value="Peptidase_A24"/>
    <property type="match status" value="1"/>
</dbReference>
<dbReference type="PANTHER" id="PTHR30487:SF0">
    <property type="entry name" value="PREPILIN LEADER PEPTIDASE_N-METHYLTRANSFERASE-RELATED"/>
    <property type="match status" value="1"/>
</dbReference>
<organism evidence="10 11">
    <name type="scientific">Tetragenococcus muriaticus 3MR10-3</name>
    <dbReference type="NCBI Taxonomy" id="1302648"/>
    <lineage>
        <taxon>Bacteria</taxon>
        <taxon>Bacillati</taxon>
        <taxon>Bacillota</taxon>
        <taxon>Bacilli</taxon>
        <taxon>Lactobacillales</taxon>
        <taxon>Enterococcaceae</taxon>
        <taxon>Tetragenococcus</taxon>
    </lineage>
</organism>
<evidence type="ECO:0000256" key="3">
    <source>
        <dbReference type="ARBA" id="ARBA00022475"/>
    </source>
</evidence>
<evidence type="ECO:0000313" key="11">
    <source>
        <dbReference type="Proteomes" id="UP000029381"/>
    </source>
</evidence>
<comment type="subcellular location">
    <subcellularLocation>
        <location evidence="1">Cell membrane</location>
        <topology evidence="1">Multi-pass membrane protein</topology>
    </subcellularLocation>
</comment>
<dbReference type="InterPro" id="IPR010627">
    <property type="entry name" value="Prepilin_pept_A24_N"/>
</dbReference>
<dbReference type="GO" id="GO:0004190">
    <property type="term" value="F:aspartic-type endopeptidase activity"/>
    <property type="evidence" value="ECO:0007669"/>
    <property type="project" value="InterPro"/>
</dbReference>
<dbReference type="GO" id="GO:0005886">
    <property type="term" value="C:plasma membrane"/>
    <property type="evidence" value="ECO:0007669"/>
    <property type="project" value="UniProtKB-SubCell"/>
</dbReference>
<evidence type="ECO:0000256" key="5">
    <source>
        <dbReference type="ARBA" id="ARBA00022989"/>
    </source>
</evidence>
<keyword evidence="6 7" id="KW-0472">Membrane</keyword>
<dbReference type="EC" id="3.4.23.-" evidence="10"/>
<dbReference type="Proteomes" id="UP000029381">
    <property type="component" value="Unassembled WGS sequence"/>
</dbReference>
<evidence type="ECO:0000259" key="9">
    <source>
        <dbReference type="Pfam" id="PF06750"/>
    </source>
</evidence>
<comment type="similarity">
    <text evidence="2">Belongs to the peptidase A24 family.</text>
</comment>
<evidence type="ECO:0000259" key="8">
    <source>
        <dbReference type="Pfam" id="PF01478"/>
    </source>
</evidence>
<feature type="transmembrane region" description="Helical" evidence="7">
    <location>
        <begin position="170"/>
        <end position="198"/>
    </location>
</feature>
<protein>
    <submittedName>
        <fullName evidence="10">Type III leader peptidase family</fullName>
        <ecNumber evidence="10">3.4.23.-</ecNumber>
    </submittedName>
</protein>
<accession>A0A091BXG1</accession>
<name>A0A091BXG1_9ENTE</name>
<feature type="transmembrane region" description="Helical" evidence="7">
    <location>
        <begin position="66"/>
        <end position="85"/>
    </location>
</feature>
<dbReference type="InterPro" id="IPR050882">
    <property type="entry name" value="Prepilin_peptidase/N-MTase"/>
</dbReference>
<keyword evidence="5 7" id="KW-1133">Transmembrane helix</keyword>
<evidence type="ECO:0000256" key="7">
    <source>
        <dbReference type="SAM" id="Phobius"/>
    </source>
</evidence>
<feature type="domain" description="Prepilin type IV endopeptidase peptidase" evidence="8">
    <location>
        <begin position="100"/>
        <end position="196"/>
    </location>
</feature>
<comment type="caution">
    <text evidence="10">The sequence shown here is derived from an EMBL/GenBank/DDBJ whole genome shotgun (WGS) entry which is preliminary data.</text>
</comment>
<evidence type="ECO:0000256" key="1">
    <source>
        <dbReference type="ARBA" id="ARBA00004651"/>
    </source>
</evidence>
<dbReference type="Pfam" id="PF06750">
    <property type="entry name" value="A24_N_bact"/>
    <property type="match status" value="1"/>
</dbReference>
<keyword evidence="4 7" id="KW-0812">Transmembrane</keyword>
<gene>
    <name evidence="10" type="ORF">TMU3MR103_2154</name>
</gene>
<dbReference type="PANTHER" id="PTHR30487">
    <property type="entry name" value="TYPE 4 PREPILIN-LIKE PROTEINS LEADER PEPTIDE-PROCESSING ENZYME"/>
    <property type="match status" value="1"/>
</dbReference>
<feature type="domain" description="Prepilin peptidase A24 N-terminal" evidence="9">
    <location>
        <begin position="5"/>
        <end position="85"/>
    </location>
</feature>
<evidence type="ECO:0000256" key="2">
    <source>
        <dbReference type="ARBA" id="ARBA00005801"/>
    </source>
</evidence>
<evidence type="ECO:0000256" key="4">
    <source>
        <dbReference type="ARBA" id="ARBA00022692"/>
    </source>
</evidence>
<feature type="transmembrane region" description="Helical" evidence="7">
    <location>
        <begin position="97"/>
        <end position="116"/>
    </location>
</feature>
<evidence type="ECO:0000313" key="10">
    <source>
        <dbReference type="EMBL" id="KFN89175.1"/>
    </source>
</evidence>
<evidence type="ECO:0000256" key="6">
    <source>
        <dbReference type="ARBA" id="ARBA00023136"/>
    </source>
</evidence>